<feature type="chain" id="PRO_5031184545" evidence="2">
    <location>
        <begin position="29"/>
        <end position="337"/>
    </location>
</feature>
<sequence length="337" mass="35680">MSHTARRRSALSIAVLSGLLLTACGSGAAGAPDGATITLYTSEPQEKIDALLADFREVEPDIQVDVFRAGTGDLTARLETDLSGVGPGADVFLAADAPTFEGFKEDGLLRELDSEELSSVSETWRDPEGYYVGTRVIPTVIAYNTHELDTPPSSWQELSEAAYDGQITLPDPAVSGAAAFNSAVWYLHPGLGESWFEQLGANSPVIAESNGPVGQAVAEGSQPVGIVVDFMMRDLRDAGSPVEVSYPAEGVPSIYQPIGIFEATEEPEAAQAFVDYVISRRGQEFAVGQNYLPVRTDAGSPEGAPALGEIEFMDADLQEITEVHSEALDAFNGHIGG</sequence>
<dbReference type="PANTHER" id="PTHR30006">
    <property type="entry name" value="THIAMINE-BINDING PERIPLASMIC PROTEIN-RELATED"/>
    <property type="match status" value="1"/>
</dbReference>
<dbReference type="AlphaFoldDB" id="A0A7Z0GNR6"/>
<comment type="caution">
    <text evidence="3">The sequence shown here is derived from an EMBL/GenBank/DDBJ whole genome shotgun (WGS) entry which is preliminary data.</text>
</comment>
<proteinExistence type="predicted"/>
<feature type="signal peptide" evidence="2">
    <location>
        <begin position="1"/>
        <end position="28"/>
    </location>
</feature>
<dbReference type="Pfam" id="PF13343">
    <property type="entry name" value="SBP_bac_6"/>
    <property type="match status" value="1"/>
</dbReference>
<dbReference type="PIRSF" id="PIRSF002825">
    <property type="entry name" value="CfbpA"/>
    <property type="match status" value="1"/>
</dbReference>
<gene>
    <name evidence="3" type="ORF">HNR09_002793</name>
</gene>
<keyword evidence="4" id="KW-1185">Reference proteome</keyword>
<dbReference type="SUPFAM" id="SSF53850">
    <property type="entry name" value="Periplasmic binding protein-like II"/>
    <property type="match status" value="1"/>
</dbReference>
<evidence type="ECO:0000313" key="4">
    <source>
        <dbReference type="Proteomes" id="UP000535437"/>
    </source>
</evidence>
<dbReference type="CDD" id="cd13547">
    <property type="entry name" value="PBP2_Fbp_like_2"/>
    <property type="match status" value="1"/>
</dbReference>
<reference evidence="3 4" key="1">
    <citation type="submission" date="2020-07" db="EMBL/GenBank/DDBJ databases">
        <title>Sequencing the genomes of 1000 actinobacteria strains.</title>
        <authorList>
            <person name="Klenk H.-P."/>
        </authorList>
    </citation>
    <scope>NUCLEOTIDE SEQUENCE [LARGE SCALE GENOMIC DNA]</scope>
    <source>
        <strain evidence="3 4">DSM 15475</strain>
    </source>
</reference>
<dbReference type="RefSeq" id="WP_179542609.1">
    <property type="nucleotide sequence ID" value="NZ_JACCFY010000001.1"/>
</dbReference>
<evidence type="ECO:0000256" key="1">
    <source>
        <dbReference type="ARBA" id="ARBA00022729"/>
    </source>
</evidence>
<name>A0A7Z0GNR6_9MICC</name>
<dbReference type="InterPro" id="IPR026045">
    <property type="entry name" value="Ferric-bd"/>
</dbReference>
<evidence type="ECO:0000256" key="2">
    <source>
        <dbReference type="SAM" id="SignalP"/>
    </source>
</evidence>
<dbReference type="Gene3D" id="3.40.190.10">
    <property type="entry name" value="Periplasmic binding protein-like II"/>
    <property type="match status" value="2"/>
</dbReference>
<dbReference type="Proteomes" id="UP000535437">
    <property type="component" value="Unassembled WGS sequence"/>
</dbReference>
<dbReference type="PROSITE" id="PS51257">
    <property type="entry name" value="PROKAR_LIPOPROTEIN"/>
    <property type="match status" value="1"/>
</dbReference>
<accession>A0A7Z0GNR6</accession>
<dbReference type="EMBL" id="JACCFY010000001">
    <property type="protein sequence ID" value="NYJ79382.1"/>
    <property type="molecule type" value="Genomic_DNA"/>
</dbReference>
<keyword evidence="1 2" id="KW-0732">Signal</keyword>
<protein>
    <submittedName>
        <fullName evidence="3">Iron(III) transport system substrate-binding protein</fullName>
    </submittedName>
</protein>
<organism evidence="3 4">
    <name type="scientific">Nesterenkonia xinjiangensis</name>
    <dbReference type="NCBI Taxonomy" id="225327"/>
    <lineage>
        <taxon>Bacteria</taxon>
        <taxon>Bacillati</taxon>
        <taxon>Actinomycetota</taxon>
        <taxon>Actinomycetes</taxon>
        <taxon>Micrococcales</taxon>
        <taxon>Micrococcaceae</taxon>
        <taxon>Nesterenkonia</taxon>
    </lineage>
</organism>
<evidence type="ECO:0000313" key="3">
    <source>
        <dbReference type="EMBL" id="NYJ79382.1"/>
    </source>
</evidence>